<evidence type="ECO:0000256" key="4">
    <source>
        <dbReference type="PROSITE-ProRule" id="PRU00510"/>
    </source>
</evidence>
<dbReference type="Pfam" id="PF01258">
    <property type="entry name" value="zf-dskA_traR"/>
    <property type="match status" value="1"/>
</dbReference>
<evidence type="ECO:0000259" key="5">
    <source>
        <dbReference type="Pfam" id="PF01258"/>
    </source>
</evidence>
<keyword evidence="2" id="KW-0863">Zinc-finger</keyword>
<dbReference type="PANTHER" id="PTHR33823">
    <property type="entry name" value="RNA POLYMERASE-BINDING TRANSCRIPTION FACTOR DKSA-RELATED"/>
    <property type="match status" value="1"/>
</dbReference>
<dbReference type="Gene3D" id="1.20.120.910">
    <property type="entry name" value="DksA, coiled-coil domain"/>
    <property type="match status" value="1"/>
</dbReference>
<reference evidence="6 7" key="1">
    <citation type="journal article" date="2019" name="Sci. Rep.">
        <title>Sulfobacillus thermotolerans: new insights into resistance and metabolic capacities of acidophilic chemolithotrophs.</title>
        <authorList>
            <person name="Panyushkina A.E."/>
            <person name="Babenko V.V."/>
            <person name="Nikitina A.S."/>
            <person name="Selezneva O.V."/>
            <person name="Tsaplina I.A."/>
            <person name="Letarova M.A."/>
            <person name="Kostryukova E.S."/>
            <person name="Letarov A.V."/>
        </authorList>
    </citation>
    <scope>NUCLEOTIDE SEQUENCE [LARGE SCALE GENOMIC DNA]</scope>
    <source>
        <strain evidence="6 7">Kr1</strain>
    </source>
</reference>
<organism evidence="6 7">
    <name type="scientific">Sulfobacillus thermotolerans</name>
    <dbReference type="NCBI Taxonomy" id="338644"/>
    <lineage>
        <taxon>Bacteria</taxon>
        <taxon>Bacillati</taxon>
        <taxon>Bacillota</taxon>
        <taxon>Clostridia</taxon>
        <taxon>Eubacteriales</taxon>
        <taxon>Clostridiales Family XVII. Incertae Sedis</taxon>
        <taxon>Sulfobacillus</taxon>
    </lineage>
</organism>
<keyword evidence="3" id="KW-0862">Zinc</keyword>
<name>A0ABN5H1X9_9FIRM</name>
<dbReference type="PANTHER" id="PTHR33823:SF4">
    <property type="entry name" value="GENERAL STRESS PROTEIN 16O"/>
    <property type="match status" value="1"/>
</dbReference>
<dbReference type="PROSITE" id="PS01102">
    <property type="entry name" value="ZF_DKSA_1"/>
    <property type="match status" value="1"/>
</dbReference>
<dbReference type="EMBL" id="CP019454">
    <property type="protein sequence ID" value="AUW93623.1"/>
    <property type="molecule type" value="Genomic_DNA"/>
</dbReference>
<accession>A0ABN5H1X9</accession>
<evidence type="ECO:0000313" key="7">
    <source>
        <dbReference type="Proteomes" id="UP000325292"/>
    </source>
</evidence>
<dbReference type="SUPFAM" id="SSF57716">
    <property type="entry name" value="Glucocorticoid receptor-like (DNA-binding domain)"/>
    <property type="match status" value="1"/>
</dbReference>
<keyword evidence="1" id="KW-0479">Metal-binding</keyword>
<keyword evidence="7" id="KW-1185">Reference proteome</keyword>
<dbReference type="Proteomes" id="UP000325292">
    <property type="component" value="Chromosome"/>
</dbReference>
<evidence type="ECO:0000256" key="1">
    <source>
        <dbReference type="ARBA" id="ARBA00022723"/>
    </source>
</evidence>
<protein>
    <recommendedName>
        <fullName evidence="5">Zinc finger DksA/TraR C4-type domain-containing protein</fullName>
    </recommendedName>
</protein>
<dbReference type="InterPro" id="IPR000962">
    <property type="entry name" value="Znf_DskA_TraR"/>
</dbReference>
<gene>
    <name evidence="6" type="ORF">BXT84_06430</name>
</gene>
<feature type="domain" description="Zinc finger DksA/TraR C4-type" evidence="5">
    <location>
        <begin position="80"/>
        <end position="114"/>
    </location>
</feature>
<evidence type="ECO:0000256" key="3">
    <source>
        <dbReference type="ARBA" id="ARBA00022833"/>
    </source>
</evidence>
<evidence type="ECO:0000313" key="6">
    <source>
        <dbReference type="EMBL" id="AUW93623.1"/>
    </source>
</evidence>
<feature type="zinc finger region" description="dksA C4-type" evidence="4">
    <location>
        <begin position="85"/>
        <end position="109"/>
    </location>
</feature>
<evidence type="ECO:0000256" key="2">
    <source>
        <dbReference type="ARBA" id="ARBA00022771"/>
    </source>
</evidence>
<sequence length="221" mass="24560">MDPIGRLQAVQRQLENMLVRLRSQLSVKETDSVGALSAYDNHPADLATDTAARELDVGIERGLAEQQAEVTRAIEKVAEGSYGICDRCQQAIEPERLKAKPEAIYCITCQKVIEPPYIPLDHPVVPMPFGDRDDIHHGDVATDGEDIWQSIAQWGTSNSPQDTPPAVDYHETYVGFDEPVGFVEQVESIVDENGEPLLDALRVKMKRQARSTEEESSEYPS</sequence>
<dbReference type="PROSITE" id="PS51128">
    <property type="entry name" value="ZF_DKSA_2"/>
    <property type="match status" value="1"/>
</dbReference>
<proteinExistence type="predicted"/>
<dbReference type="InterPro" id="IPR020458">
    <property type="entry name" value="Znf_DskA_TraR_CS"/>
</dbReference>